<reference evidence="11" key="1">
    <citation type="journal article" date="2012" name="Nature">
        <title>A physical, genetic and functional sequence assembly of the barley genome.</title>
        <authorList>
            <consortium name="The International Barley Genome Sequencing Consortium"/>
            <person name="Mayer K.F."/>
            <person name="Waugh R."/>
            <person name="Brown J.W."/>
            <person name="Schulman A."/>
            <person name="Langridge P."/>
            <person name="Platzer M."/>
            <person name="Fincher G.B."/>
            <person name="Muehlbauer G.J."/>
            <person name="Sato K."/>
            <person name="Close T.J."/>
            <person name="Wise R.P."/>
            <person name="Stein N."/>
        </authorList>
    </citation>
    <scope>NUCLEOTIDE SEQUENCE [LARGE SCALE GENOMIC DNA]</scope>
    <source>
        <strain evidence="11">cv. Morex</strain>
    </source>
</reference>
<keyword evidence="3" id="KW-0805">Transcription regulation</keyword>
<dbReference type="InterPro" id="IPR017930">
    <property type="entry name" value="Myb_dom"/>
</dbReference>
<evidence type="ECO:0000256" key="6">
    <source>
        <dbReference type="ARBA" id="ARBA00023242"/>
    </source>
</evidence>
<gene>
    <name evidence="10" type="primary">LOC123451210</name>
</gene>
<dbReference type="CDD" id="cd00167">
    <property type="entry name" value="SANT"/>
    <property type="match status" value="2"/>
</dbReference>
<dbReference type="KEGG" id="hvg:123451210"/>
<evidence type="ECO:0000256" key="3">
    <source>
        <dbReference type="ARBA" id="ARBA00023015"/>
    </source>
</evidence>
<proteinExistence type="predicted"/>
<keyword evidence="11" id="KW-1185">Reference proteome</keyword>
<evidence type="ECO:0000256" key="2">
    <source>
        <dbReference type="ARBA" id="ARBA00022737"/>
    </source>
</evidence>
<dbReference type="RefSeq" id="XP_044984154.1">
    <property type="nucleotide sequence ID" value="XM_045128219.1"/>
</dbReference>
<accession>A0A8I6XCZ9</accession>
<organism evidence="10 11">
    <name type="scientific">Hordeum vulgare subsp. vulgare</name>
    <name type="common">Domesticated barley</name>
    <dbReference type="NCBI Taxonomy" id="112509"/>
    <lineage>
        <taxon>Eukaryota</taxon>
        <taxon>Viridiplantae</taxon>
        <taxon>Streptophyta</taxon>
        <taxon>Embryophyta</taxon>
        <taxon>Tracheophyta</taxon>
        <taxon>Spermatophyta</taxon>
        <taxon>Magnoliopsida</taxon>
        <taxon>Liliopsida</taxon>
        <taxon>Poales</taxon>
        <taxon>Poaceae</taxon>
        <taxon>BOP clade</taxon>
        <taxon>Pooideae</taxon>
        <taxon>Triticodae</taxon>
        <taxon>Triticeae</taxon>
        <taxon>Hordeinae</taxon>
        <taxon>Hordeum</taxon>
    </lineage>
</organism>
<keyword evidence="6" id="KW-0539">Nucleus</keyword>
<feature type="domain" description="HTH myb-type" evidence="9">
    <location>
        <begin position="23"/>
        <end position="69"/>
    </location>
</feature>
<dbReference type="GO" id="GO:0000978">
    <property type="term" value="F:RNA polymerase II cis-regulatory region sequence-specific DNA binding"/>
    <property type="evidence" value="ECO:0000318"/>
    <property type="project" value="GO_Central"/>
</dbReference>
<dbReference type="PANTHER" id="PTHR45614:SF221">
    <property type="entry name" value="MYB DOMAIN PROTEIN 110"/>
    <property type="match status" value="1"/>
</dbReference>
<dbReference type="InterPro" id="IPR050560">
    <property type="entry name" value="MYB_TF"/>
</dbReference>
<dbReference type="InterPro" id="IPR001005">
    <property type="entry name" value="SANT/Myb"/>
</dbReference>
<reference evidence="10" key="3">
    <citation type="submission" date="2022-01" db="UniProtKB">
        <authorList>
            <consortium name="EnsemblPlants"/>
        </authorList>
    </citation>
    <scope>IDENTIFICATION</scope>
    <source>
        <strain evidence="10">subsp. vulgare</strain>
    </source>
</reference>
<keyword evidence="5" id="KW-0804">Transcription</keyword>
<protein>
    <submittedName>
        <fullName evidence="10">Uncharacterized protein</fullName>
    </submittedName>
</protein>
<comment type="subcellular location">
    <subcellularLocation>
        <location evidence="1">Nucleus</location>
    </subcellularLocation>
</comment>
<evidence type="ECO:0000256" key="4">
    <source>
        <dbReference type="ARBA" id="ARBA00023125"/>
    </source>
</evidence>
<feature type="region of interest" description="Disordered" evidence="7">
    <location>
        <begin position="1"/>
        <end position="27"/>
    </location>
</feature>
<feature type="domain" description="HTH myb-type" evidence="9">
    <location>
        <begin position="70"/>
        <end position="124"/>
    </location>
</feature>
<keyword evidence="4" id="KW-0238">DNA-binding</keyword>
<dbReference type="SMR" id="A0A8I6XCZ9"/>
<dbReference type="GO" id="GO:0006355">
    <property type="term" value="P:regulation of DNA-templated transcription"/>
    <property type="evidence" value="ECO:0000318"/>
    <property type="project" value="GO_Central"/>
</dbReference>
<dbReference type="OMA" id="GMDIGHH"/>
<dbReference type="EnsemblPlants" id="HORVU.MOREX.r3.4HG0346020.1">
    <property type="protein sequence ID" value="HORVU.MOREX.r3.4HG0346020.1"/>
    <property type="gene ID" value="HORVU.MOREX.r3.4HG0346020"/>
</dbReference>
<feature type="compositionally biased region" description="Polar residues" evidence="7">
    <location>
        <begin position="1"/>
        <end position="12"/>
    </location>
</feature>
<dbReference type="FunFam" id="1.10.10.60:FF:000060">
    <property type="entry name" value="MYB transcription factor"/>
    <property type="match status" value="1"/>
</dbReference>
<dbReference type="Proteomes" id="UP000011116">
    <property type="component" value="Chromosome 4H"/>
</dbReference>
<dbReference type="OrthoDB" id="2143914at2759"/>
<feature type="domain" description="Myb-like" evidence="8">
    <location>
        <begin position="70"/>
        <end position="120"/>
    </location>
</feature>
<evidence type="ECO:0000259" key="9">
    <source>
        <dbReference type="PROSITE" id="PS51294"/>
    </source>
</evidence>
<dbReference type="GeneID" id="123451210"/>
<keyword evidence="2" id="KW-0677">Repeat</keyword>
<dbReference type="PROSITE" id="PS50090">
    <property type="entry name" value="MYB_LIKE"/>
    <property type="match status" value="2"/>
</dbReference>
<dbReference type="Gene3D" id="1.10.10.60">
    <property type="entry name" value="Homeodomain-like"/>
    <property type="match status" value="2"/>
</dbReference>
<dbReference type="GO" id="GO:0000981">
    <property type="term" value="F:DNA-binding transcription factor activity, RNA polymerase II-specific"/>
    <property type="evidence" value="ECO:0000318"/>
    <property type="project" value="GO_Central"/>
</dbReference>
<feature type="region of interest" description="Disordered" evidence="7">
    <location>
        <begin position="240"/>
        <end position="259"/>
    </location>
</feature>
<dbReference type="SMART" id="SM00717">
    <property type="entry name" value="SANT"/>
    <property type="match status" value="2"/>
</dbReference>
<evidence type="ECO:0000313" key="11">
    <source>
        <dbReference type="Proteomes" id="UP000011116"/>
    </source>
</evidence>
<evidence type="ECO:0000256" key="7">
    <source>
        <dbReference type="SAM" id="MobiDB-lite"/>
    </source>
</evidence>
<evidence type="ECO:0000256" key="1">
    <source>
        <dbReference type="ARBA" id="ARBA00004123"/>
    </source>
</evidence>
<dbReference type="GO" id="GO:0005634">
    <property type="term" value="C:nucleus"/>
    <property type="evidence" value="ECO:0000318"/>
    <property type="project" value="GO_Central"/>
</dbReference>
<evidence type="ECO:0000256" key="5">
    <source>
        <dbReference type="ARBA" id="ARBA00023163"/>
    </source>
</evidence>
<sequence>MAASSSTTNTSEGGAKPSSLCPRGHWRPGEDEKLRQLVEKYGPQNWNSIAEKLEGRSGKSCRLRWFNQLDPRINKRPFTEEEEERLLAAHRVHGNKWALIARHFPGRTDNAVKNHWHVVRARRSRERCRLLAKAASSTFPSYSYSGGAQLDFTGASAGSFCFGFSKPGGGGFFGSPPAAAAAPSSTPVLFNGYGVGASGSKSLLSRYSSYVDGGKQPAAPSSLSIAFSSPPSIEALALDGRGGHDHHRRKDYHVDGDEPLKTKDAPPFIDFLGVGVSS</sequence>
<name>A0A8I6XCZ9_HORVV</name>
<dbReference type="PROSITE" id="PS51294">
    <property type="entry name" value="HTH_MYB"/>
    <property type="match status" value="2"/>
</dbReference>
<dbReference type="SUPFAM" id="SSF46689">
    <property type="entry name" value="Homeodomain-like"/>
    <property type="match status" value="1"/>
</dbReference>
<dbReference type="Gramene" id="HORVU.MOREX.r2.4HG0288820.1">
    <property type="protein sequence ID" value="HORVU.MOREX.r2.4HG0288820.1"/>
    <property type="gene ID" value="HORVU.MOREX.r2.4HG0288820"/>
</dbReference>
<reference evidence="10" key="2">
    <citation type="submission" date="2020-10" db="EMBL/GenBank/DDBJ databases">
        <authorList>
            <person name="Scholz U."/>
            <person name="Mascher M."/>
            <person name="Fiebig A."/>
        </authorList>
    </citation>
    <scope>NUCLEOTIDE SEQUENCE [LARGE SCALE GENOMIC DNA]</scope>
    <source>
        <strain evidence="10">cv. Morex</strain>
    </source>
</reference>
<evidence type="ECO:0000313" key="10">
    <source>
        <dbReference type="EnsemblPlants" id="HORVU.MOREX.r3.4HG0346020.1"/>
    </source>
</evidence>
<dbReference type="PANTHER" id="PTHR45614">
    <property type="entry name" value="MYB PROTEIN-RELATED"/>
    <property type="match status" value="1"/>
</dbReference>
<dbReference type="Pfam" id="PF13921">
    <property type="entry name" value="Myb_DNA-bind_6"/>
    <property type="match status" value="1"/>
</dbReference>
<dbReference type="Gramene" id="HORVU.MOREX.r3.4HG0346020.1">
    <property type="protein sequence ID" value="HORVU.MOREX.r3.4HG0346020.1"/>
    <property type="gene ID" value="HORVU.MOREX.r3.4HG0346020"/>
</dbReference>
<dbReference type="InterPro" id="IPR009057">
    <property type="entry name" value="Homeodomain-like_sf"/>
</dbReference>
<feature type="domain" description="Myb-like" evidence="8">
    <location>
        <begin position="23"/>
        <end position="69"/>
    </location>
</feature>
<evidence type="ECO:0000259" key="8">
    <source>
        <dbReference type="PROSITE" id="PS50090"/>
    </source>
</evidence>
<dbReference type="AlphaFoldDB" id="A0A8I6XCZ9"/>